<dbReference type="EMBL" id="WTPW01000608">
    <property type="protein sequence ID" value="KAF0495212.1"/>
    <property type="molecule type" value="Genomic_DNA"/>
</dbReference>
<evidence type="ECO:0000313" key="2">
    <source>
        <dbReference type="Proteomes" id="UP000439903"/>
    </source>
</evidence>
<evidence type="ECO:0000313" key="1">
    <source>
        <dbReference type="EMBL" id="KAF0495212.1"/>
    </source>
</evidence>
<accession>A0A8H4AHC7</accession>
<reference evidence="1 2" key="1">
    <citation type="journal article" date="2019" name="Environ. Microbiol.">
        <title>At the nexus of three kingdoms: the genome of the mycorrhizal fungus Gigaspora margarita provides insights into plant, endobacterial and fungal interactions.</title>
        <authorList>
            <person name="Venice F."/>
            <person name="Ghignone S."/>
            <person name="Salvioli di Fossalunga A."/>
            <person name="Amselem J."/>
            <person name="Novero M."/>
            <person name="Xianan X."/>
            <person name="Sedzielewska Toro K."/>
            <person name="Morin E."/>
            <person name="Lipzen A."/>
            <person name="Grigoriev I.V."/>
            <person name="Henrissat B."/>
            <person name="Martin F.M."/>
            <person name="Bonfante P."/>
        </authorList>
    </citation>
    <scope>NUCLEOTIDE SEQUENCE [LARGE SCALE GENOMIC DNA]</scope>
    <source>
        <strain evidence="1 2">BEG34</strain>
    </source>
</reference>
<gene>
    <name evidence="1" type="ORF">F8M41_021147</name>
</gene>
<keyword evidence="2" id="KW-1185">Reference proteome</keyword>
<protein>
    <submittedName>
        <fullName evidence="1">Uncharacterized protein</fullName>
    </submittedName>
</protein>
<dbReference type="OrthoDB" id="2441739at2759"/>
<name>A0A8H4AHC7_GIGMA</name>
<organism evidence="1 2">
    <name type="scientific">Gigaspora margarita</name>
    <dbReference type="NCBI Taxonomy" id="4874"/>
    <lineage>
        <taxon>Eukaryota</taxon>
        <taxon>Fungi</taxon>
        <taxon>Fungi incertae sedis</taxon>
        <taxon>Mucoromycota</taxon>
        <taxon>Glomeromycotina</taxon>
        <taxon>Glomeromycetes</taxon>
        <taxon>Diversisporales</taxon>
        <taxon>Gigasporaceae</taxon>
        <taxon>Gigaspora</taxon>
    </lineage>
</organism>
<comment type="caution">
    <text evidence="1">The sequence shown here is derived from an EMBL/GenBank/DDBJ whole genome shotgun (WGS) entry which is preliminary data.</text>
</comment>
<sequence length="524" mass="61860">MLTLQEGKKLFSDFVKDTKNNQHYTCEDITLFQFLVFCRKKCVLYVKDRKTLYMVYTEQLETIIKENTIRSSWNKRFIKSELKTNFILVPSRLNNLDALTSIQKILIVCKSISEIDTILKFVHNFRNNQIKELISNVQQKQKIATIEYYLVQKSGNPRWFFNGLDRLSQYLQEILAFPLLDPFCRFRTECFELNPNQADDVISAVDQAYNDYQLSNKPSRIEINSFNQDQKICIEIILQKWMRQLINPYHNILESDLVLNYIYNPLDIVLNKLLHSKFHLYGPEHPAQCSFERKKLYHRPPFEKWPTNLNEVKHLFEKSEDDPLDNDESVQETAIIIQNVHDEPIYLPNENQLLTDVSENQQGVTLYHIFCRKVDVALTYSPETGLKLYLLICEAKHPDVRLKGDYNKLCRMLHDAANSFILYWVKKIRKVPEKLKKLFVKCDGLVCFQKITLPLSQKNYDIASALEIFLLIEEILQKNFEVIKNIRDIADKSDMEVYDSYENKLDYLTKVISETPLSPQKYKV</sequence>
<proteinExistence type="predicted"/>
<dbReference type="Proteomes" id="UP000439903">
    <property type="component" value="Unassembled WGS sequence"/>
</dbReference>
<dbReference type="AlphaFoldDB" id="A0A8H4AHC7"/>